<organism evidence="1">
    <name type="scientific">Rhizophagus irregularis (strain DAOM 181602 / DAOM 197198 / MUCL 43194)</name>
    <name type="common">Arbuscular mycorrhizal fungus</name>
    <name type="synonym">Glomus intraradices</name>
    <dbReference type="NCBI Taxonomy" id="747089"/>
    <lineage>
        <taxon>Eukaryota</taxon>
        <taxon>Fungi</taxon>
        <taxon>Fungi incertae sedis</taxon>
        <taxon>Mucoromycota</taxon>
        <taxon>Glomeromycotina</taxon>
        <taxon>Glomeromycetes</taxon>
        <taxon>Glomerales</taxon>
        <taxon>Glomeraceae</taxon>
        <taxon>Rhizophagus</taxon>
    </lineage>
</organism>
<evidence type="ECO:0000313" key="1">
    <source>
        <dbReference type="EMBL" id="ESA16907.1"/>
    </source>
</evidence>
<sequence>MYKIIVKAGLEARVQCFCGDFYDGGEIILKFVVVLGFLYVYEPSTLSNPSTTFISTLPTTVYNSPLTTEDIILKINLGVGIPVFLTTII</sequence>
<accession>U9UB47</accession>
<dbReference type="HOGENOM" id="CLU_2455886_0_0_1"/>
<gene>
    <name evidence="1" type="ORF">GLOINDRAFT_22318</name>
</gene>
<dbReference type="AlphaFoldDB" id="U9UB47"/>
<name>U9UB47_RHIID</name>
<proteinExistence type="predicted"/>
<reference evidence="1" key="1">
    <citation type="submission" date="2013-07" db="EMBL/GenBank/DDBJ databases">
        <title>The genome of an arbuscular mycorrhizal fungus provides insights into the evolution of the oldest plant symbiosis.</title>
        <authorList>
            <consortium name="DOE Joint Genome Institute"/>
            <person name="Tisserant E."/>
            <person name="Malbreil M."/>
            <person name="Kuo A."/>
            <person name="Kohler A."/>
            <person name="Symeonidi A."/>
            <person name="Balestrini R."/>
            <person name="Charron P."/>
            <person name="Duensing N."/>
            <person name="Frei-dit-Frey N."/>
            <person name="Gianinazzi-Pearson V."/>
            <person name="Gilbert B."/>
            <person name="Handa Y."/>
            <person name="Hijri M."/>
            <person name="Kaul R."/>
            <person name="Kawaguchi M."/>
            <person name="Krajinski F."/>
            <person name="Lammers P."/>
            <person name="Lapierre D."/>
            <person name="Masclaux F.G."/>
            <person name="Murat C."/>
            <person name="Morin E."/>
            <person name="Ndikumana S."/>
            <person name="Pagni M."/>
            <person name="Petitpierre D."/>
            <person name="Requena N."/>
            <person name="Rosikiewicz P."/>
            <person name="Riley R."/>
            <person name="Saito K."/>
            <person name="San Clemente H."/>
            <person name="Shapiro H."/>
            <person name="van Tuinen D."/>
            <person name="Becard G."/>
            <person name="Bonfante P."/>
            <person name="Paszkowski U."/>
            <person name="Shachar-Hill Y."/>
            <person name="Young J.P."/>
            <person name="Sanders I.R."/>
            <person name="Henrissat B."/>
            <person name="Rensing S.A."/>
            <person name="Grigoriev I.V."/>
            <person name="Corradi N."/>
            <person name="Roux C."/>
            <person name="Martin F."/>
        </authorList>
    </citation>
    <scope>NUCLEOTIDE SEQUENCE</scope>
    <source>
        <strain evidence="1">DAOM 197198</strain>
    </source>
</reference>
<dbReference type="EMBL" id="KI280629">
    <property type="protein sequence ID" value="ESA16907.1"/>
    <property type="molecule type" value="Genomic_DNA"/>
</dbReference>
<protein>
    <submittedName>
        <fullName evidence="1">Uncharacterized protein</fullName>
    </submittedName>
</protein>